<keyword evidence="4" id="KW-0472">Membrane</keyword>
<sequence length="317" mass="33409">MVTEKHLALLASTISLVLATMSATALIMVNSARTEMKTQHEESQREIGKLNSLVSQLKDNQIAMLPFLGRPSESAAAIGESAAAIGQVAQNEVTPAASIKSDSSSGQPEAAQAEPEPKVETPPTPKVAAAVSQHEIPVGIAKPAIPLGPAAPTPAGVKVFTATDSRIEESPLRESGAPQASVGKVEDTILAAFQTPSMGLKPHPVLDQIKAPVVVDEPKVLESVDGILVSKIISNWKRPVSARNGMVVEILIKMGREGDVSSAKVVKSSGDKAFDSSATSAILAVKQLPEMKQVADSTYQRLYKERRVRFSPEDLSG</sequence>
<keyword evidence="2" id="KW-0812">Transmembrane</keyword>
<dbReference type="Gene3D" id="3.30.1150.10">
    <property type="match status" value="1"/>
</dbReference>
<evidence type="ECO:0000256" key="4">
    <source>
        <dbReference type="ARBA" id="ARBA00023136"/>
    </source>
</evidence>
<keyword evidence="6" id="KW-0614">Plasmid</keyword>
<dbReference type="GO" id="GO:0016020">
    <property type="term" value="C:membrane"/>
    <property type="evidence" value="ECO:0007669"/>
    <property type="project" value="UniProtKB-SubCell"/>
</dbReference>
<name>A4V7N8_PSEFS</name>
<dbReference type="InterPro" id="IPR006260">
    <property type="entry name" value="TonB/TolA_C"/>
</dbReference>
<evidence type="ECO:0000256" key="5">
    <source>
        <dbReference type="SAM" id="MobiDB-lite"/>
    </source>
</evidence>
<evidence type="ECO:0000256" key="2">
    <source>
        <dbReference type="ARBA" id="ARBA00022692"/>
    </source>
</evidence>
<dbReference type="NCBIfam" id="TIGR01352">
    <property type="entry name" value="tonB_Cterm"/>
    <property type="match status" value="1"/>
</dbReference>
<evidence type="ECO:0000256" key="3">
    <source>
        <dbReference type="ARBA" id="ARBA00022989"/>
    </source>
</evidence>
<protein>
    <submittedName>
        <fullName evidence="6">Conserved hypothetical exported protein</fullName>
    </submittedName>
</protein>
<evidence type="ECO:0000313" key="7">
    <source>
        <dbReference type="Proteomes" id="UP000002332"/>
    </source>
</evidence>
<evidence type="ECO:0000313" key="6">
    <source>
        <dbReference type="EMBL" id="CAM96161.1"/>
    </source>
</evidence>
<dbReference type="SUPFAM" id="SSF74653">
    <property type="entry name" value="TolA/TonB C-terminal domain"/>
    <property type="match status" value="1"/>
</dbReference>
<organism evidence="6 7">
    <name type="scientific">Pseudomonas fluorescens (strain SBW25)</name>
    <dbReference type="NCBI Taxonomy" id="216595"/>
    <lineage>
        <taxon>Bacteria</taxon>
        <taxon>Pseudomonadati</taxon>
        <taxon>Pseudomonadota</taxon>
        <taxon>Gammaproteobacteria</taxon>
        <taxon>Pseudomonadales</taxon>
        <taxon>Pseudomonadaceae</taxon>
        <taxon>Pseudomonas</taxon>
    </lineage>
</organism>
<accession>A4V7N8</accession>
<dbReference type="Pfam" id="PF13103">
    <property type="entry name" value="TonB_2"/>
    <property type="match status" value="1"/>
</dbReference>
<dbReference type="Proteomes" id="UP000002332">
    <property type="component" value="Plasmid pQBR103"/>
</dbReference>
<dbReference type="AlphaFoldDB" id="A4V7N8"/>
<dbReference type="PATRIC" id="fig|216595.4.peg.81"/>
<reference evidence="6 7" key="1">
    <citation type="journal article" date="2007" name="ISME J.">
        <title>Sequence-based analysis of pQBR103; a representative of a unique, transfer-proficient mega plasmid resident in the microbial community of sugar beet.</title>
        <authorList>
            <person name="Tett A."/>
            <person name="Spiers A.J."/>
            <person name="Crossman L.C."/>
            <person name="Ager D."/>
            <person name="Ciric L."/>
            <person name="Dow J.M."/>
            <person name="Fry J.C."/>
            <person name="Harris D."/>
            <person name="Lilley A."/>
            <person name="Oliver A."/>
            <person name="Parkhill J."/>
            <person name="Quail M.A."/>
            <person name="Rainey P.B."/>
            <person name="Saunders N.J."/>
            <person name="Seeger K."/>
            <person name="Snyder L.A.S."/>
            <person name="Squares R."/>
            <person name="Thomas C.M."/>
            <person name="Turner S.L."/>
            <person name="Zhang X.-X."/>
            <person name="Field D."/>
            <person name="Bailey M.J."/>
        </authorList>
    </citation>
    <scope>NUCLEOTIDE SEQUENCE [LARGE SCALE GENOMIC DNA]</scope>
    <source>
        <strain evidence="6 7">SBW25</strain>
    </source>
</reference>
<gene>
    <name evidence="6" type="ordered locus">pQBR0129</name>
</gene>
<keyword evidence="3" id="KW-1133">Transmembrane helix</keyword>
<dbReference type="EMBL" id="AM235768">
    <property type="protein sequence ID" value="CAM96161.1"/>
    <property type="molecule type" value="Genomic_DNA"/>
</dbReference>
<proteinExistence type="predicted"/>
<comment type="subcellular location">
    <subcellularLocation>
        <location evidence="1">Membrane</location>
        <topology evidence="1">Single-pass membrane protein</topology>
    </subcellularLocation>
</comment>
<geneLocation type="plasmid" evidence="6 7">
    <name>pQBR103</name>
</geneLocation>
<feature type="region of interest" description="Disordered" evidence="5">
    <location>
        <begin position="94"/>
        <end position="130"/>
    </location>
</feature>
<evidence type="ECO:0000256" key="1">
    <source>
        <dbReference type="ARBA" id="ARBA00004167"/>
    </source>
</evidence>